<sequence>MIVRAYCYAYKRKKENESNGDVQFKDAPCYFFYYWIEKLVPKETHTSELPDFLGKFYKTLDSTAGENWCKVTYEDPDINTFALRKGVHDFTYDYDKIQNNVKQNGSTRGSEYIGYLNGIDSACRIVSAGCPKEGNSDPYCADFNKEYRVYCEQKVQELRAQLNNPNQAGSSGSFSDADVVSRVSANQWYSDCSLDKLPSRRIYGKFEEEEGEDVVDGEIVCKVDTVETNLTPVLSNYGEMKKYTKKIAKAWCKAISGATEAKGEKKVDNVVYYSLYYWLGGKVWESGRNDKPLPDVMSEIYLALETASHGITRVPTCTENIDQNLFNKMKKVFEYYYDYGTIKDCIQKSQTSESNCIQEYSSYLQEAVTAYNGMEQYCDGKDNVLRRICCKYFNEISNSSGGTNIPKPSELKSELDRIQETAMLEAEAASSTTTPTAPIISSILGLLGIPTLGFYLYKYNLLPPGIKNFFGGGRSSNNFGNRKIRSVRRNFDTLTEYTTENASTIGPTEYSTEHSTVESIDNSTIYNGPSRKERTNNTTDRRKNISYQNM</sequence>
<dbReference type="Proteomes" id="UP000092716">
    <property type="component" value="Chromosome 11"/>
</dbReference>
<dbReference type="AlphaFoldDB" id="A0A1B1E296"/>
<dbReference type="Pfam" id="PF05795">
    <property type="entry name" value="Plasmodium_Vir"/>
    <property type="match status" value="2"/>
</dbReference>
<dbReference type="RefSeq" id="XP_019915808.1">
    <property type="nucleotide sequence ID" value="XM_020060076.1"/>
</dbReference>
<feature type="compositionally biased region" description="Polar residues" evidence="1">
    <location>
        <begin position="517"/>
        <end position="527"/>
    </location>
</feature>
<feature type="region of interest" description="Disordered" evidence="1">
    <location>
        <begin position="504"/>
        <end position="550"/>
    </location>
</feature>
<dbReference type="KEGG" id="pcot:PCOAH_00032810"/>
<evidence type="ECO:0000313" key="2">
    <source>
        <dbReference type="EMBL" id="ANQ09113.1"/>
    </source>
</evidence>
<name>A0A1B1E296_9APIC</name>
<reference evidence="3" key="1">
    <citation type="submission" date="2016-06" db="EMBL/GenBank/DDBJ databases">
        <title>First high quality genome sequence of Plasmodium coatneyi using continuous long reads from single molecule, real-time sequencing.</title>
        <authorList>
            <person name="Chien J.-T."/>
            <person name="Pakala S.B."/>
            <person name="Geraldo J.A."/>
            <person name="Lapp S.A."/>
            <person name="Barnwell J.W."/>
            <person name="Kissinger J.C."/>
            <person name="Galinski M.R."/>
            <person name="Humphrey J.C."/>
        </authorList>
    </citation>
    <scope>NUCLEOTIDE SEQUENCE [LARGE SCALE GENOMIC DNA]</scope>
    <source>
        <strain evidence="3">Hackeri</strain>
    </source>
</reference>
<dbReference type="OrthoDB" id="10490440at2759"/>
<organism evidence="2 3">
    <name type="scientific">Plasmodium coatneyi</name>
    <dbReference type="NCBI Taxonomy" id="208452"/>
    <lineage>
        <taxon>Eukaryota</taxon>
        <taxon>Sar</taxon>
        <taxon>Alveolata</taxon>
        <taxon>Apicomplexa</taxon>
        <taxon>Aconoidasida</taxon>
        <taxon>Haemosporida</taxon>
        <taxon>Plasmodiidae</taxon>
        <taxon>Plasmodium</taxon>
    </lineage>
</organism>
<dbReference type="VEuPathDB" id="PlasmoDB:PCOAH_00032810"/>
<evidence type="ECO:0000313" key="3">
    <source>
        <dbReference type="Proteomes" id="UP000092716"/>
    </source>
</evidence>
<dbReference type="GeneID" id="30910012"/>
<protein>
    <submittedName>
        <fullName evidence="2">KIR protein</fullName>
    </submittedName>
</protein>
<keyword evidence="3" id="KW-1185">Reference proteome</keyword>
<gene>
    <name evidence="2" type="ORF">PCOAH_00032810</name>
</gene>
<feature type="compositionally biased region" description="Basic and acidic residues" evidence="1">
    <location>
        <begin position="530"/>
        <end position="543"/>
    </location>
</feature>
<proteinExistence type="predicted"/>
<dbReference type="InterPro" id="IPR008780">
    <property type="entry name" value="Plasmodium_Vir"/>
</dbReference>
<evidence type="ECO:0000256" key="1">
    <source>
        <dbReference type="SAM" id="MobiDB-lite"/>
    </source>
</evidence>
<accession>A0A1B1E296</accession>
<dbReference type="EMBL" id="CP016249">
    <property type="protein sequence ID" value="ANQ09113.1"/>
    <property type="molecule type" value="Genomic_DNA"/>
</dbReference>